<keyword evidence="7" id="KW-1185">Reference proteome</keyword>
<evidence type="ECO:0000256" key="3">
    <source>
        <dbReference type="ARBA" id="ARBA00023136"/>
    </source>
</evidence>
<feature type="signal peptide" evidence="4">
    <location>
        <begin position="1"/>
        <end position="31"/>
    </location>
</feature>
<feature type="chain" id="PRO_5046831331" evidence="4">
    <location>
        <begin position="32"/>
        <end position="254"/>
    </location>
</feature>
<dbReference type="EMBL" id="JBHSDY010000010">
    <property type="protein sequence ID" value="MFC4299431.1"/>
    <property type="molecule type" value="Genomic_DNA"/>
</dbReference>
<dbReference type="InterPro" id="IPR011250">
    <property type="entry name" value="OMP/PagP_B-barrel"/>
</dbReference>
<evidence type="ECO:0000313" key="7">
    <source>
        <dbReference type="Proteomes" id="UP001595756"/>
    </source>
</evidence>
<dbReference type="Gene3D" id="2.40.160.20">
    <property type="match status" value="1"/>
</dbReference>
<dbReference type="SUPFAM" id="SSF56925">
    <property type="entry name" value="OMPA-like"/>
    <property type="match status" value="1"/>
</dbReference>
<comment type="caution">
    <text evidence="6">The sequence shown here is derived from an EMBL/GenBank/DDBJ whole genome shotgun (WGS) entry which is preliminary data.</text>
</comment>
<dbReference type="PANTHER" id="PTHR34001:SF3">
    <property type="entry name" value="BLL7405 PROTEIN"/>
    <property type="match status" value="1"/>
</dbReference>
<organism evidence="6 7">
    <name type="scientific">Castellaniella hirudinis</name>
    <dbReference type="NCBI Taxonomy" id="1144617"/>
    <lineage>
        <taxon>Bacteria</taxon>
        <taxon>Pseudomonadati</taxon>
        <taxon>Pseudomonadota</taxon>
        <taxon>Betaproteobacteria</taxon>
        <taxon>Burkholderiales</taxon>
        <taxon>Alcaligenaceae</taxon>
        <taxon>Castellaniella</taxon>
    </lineage>
</organism>
<evidence type="ECO:0000256" key="4">
    <source>
        <dbReference type="SAM" id="SignalP"/>
    </source>
</evidence>
<name>A0ABV8S4J4_9BURK</name>
<dbReference type="RefSeq" id="WP_376813964.1">
    <property type="nucleotide sequence ID" value="NZ_JBHSDY010000010.1"/>
</dbReference>
<protein>
    <submittedName>
        <fullName evidence="6">Outer membrane protein</fullName>
    </submittedName>
</protein>
<evidence type="ECO:0000313" key="6">
    <source>
        <dbReference type="EMBL" id="MFC4299431.1"/>
    </source>
</evidence>
<evidence type="ECO:0000256" key="2">
    <source>
        <dbReference type="ARBA" id="ARBA00022729"/>
    </source>
</evidence>
<evidence type="ECO:0000259" key="5">
    <source>
        <dbReference type="Pfam" id="PF13505"/>
    </source>
</evidence>
<proteinExistence type="predicted"/>
<dbReference type="Pfam" id="PF13505">
    <property type="entry name" value="OMP_b-brl"/>
    <property type="match status" value="1"/>
</dbReference>
<dbReference type="InterPro" id="IPR051692">
    <property type="entry name" value="OMP-like"/>
</dbReference>
<comment type="subcellular location">
    <subcellularLocation>
        <location evidence="1">Cell outer membrane</location>
    </subcellularLocation>
</comment>
<dbReference type="Proteomes" id="UP001595756">
    <property type="component" value="Unassembled WGS sequence"/>
</dbReference>
<evidence type="ECO:0000256" key="1">
    <source>
        <dbReference type="ARBA" id="ARBA00004442"/>
    </source>
</evidence>
<keyword evidence="3" id="KW-0472">Membrane</keyword>
<dbReference type="PANTHER" id="PTHR34001">
    <property type="entry name" value="BLL7405 PROTEIN"/>
    <property type="match status" value="1"/>
</dbReference>
<reference evidence="7" key="1">
    <citation type="journal article" date="2019" name="Int. J. Syst. Evol. Microbiol.">
        <title>The Global Catalogue of Microorganisms (GCM) 10K type strain sequencing project: providing services to taxonomists for standard genome sequencing and annotation.</title>
        <authorList>
            <consortium name="The Broad Institute Genomics Platform"/>
            <consortium name="The Broad Institute Genome Sequencing Center for Infectious Disease"/>
            <person name="Wu L."/>
            <person name="Ma J."/>
        </authorList>
    </citation>
    <scope>NUCLEOTIDE SEQUENCE [LARGE SCALE GENOMIC DNA]</scope>
    <source>
        <strain evidence="7">CGMCC 1.19029</strain>
    </source>
</reference>
<keyword evidence="2 4" id="KW-0732">Signal</keyword>
<accession>A0ABV8S4J4</accession>
<gene>
    <name evidence="6" type="ORF">ACFO0J_15415</name>
</gene>
<sequence length="254" mass="28185">MIHASIFSRPWRTLAAATCLPLAFAGAPAAAQSFESGPYLGLSLGGGQIKDTVGSHPDWRYEDPDEWDSPDPLNHSFKQSGMIGGLYGGYGWRMGQWLLGIEGDLSGSAIKHTKSEHEPATGGDLHFKYRMPWLVTLRPRVGFLVSDSAMVYGTAGLAIGKVKMSLNGYEVDPDDGSVFAPDYSRSDTLKGWVVGAGFEYAMSRNWHLRGEYLHVRFKSQDFDFTYVDEGETNYHTGSYRPKMDLFRVGLSYQF</sequence>
<dbReference type="InterPro" id="IPR027385">
    <property type="entry name" value="Beta-barrel_OMP"/>
</dbReference>
<feature type="domain" description="Outer membrane protein beta-barrel" evidence="5">
    <location>
        <begin position="17"/>
        <end position="254"/>
    </location>
</feature>